<evidence type="ECO:0000256" key="4">
    <source>
        <dbReference type="ARBA" id="ARBA00023143"/>
    </source>
</evidence>
<reference evidence="7 8" key="1">
    <citation type="submission" date="2017-09" db="EMBL/GenBank/DDBJ databases">
        <title>Large-scale bioinformatics analysis of Bacillus genomes uncovers conserved roles of natural products in bacterial physiology.</title>
        <authorList>
            <consortium name="Agbiome Team Llc"/>
            <person name="Bleich R.M."/>
            <person name="Grubbs K.J."/>
            <person name="Santa Maria K.C."/>
            <person name="Allen S.E."/>
            <person name="Farag S."/>
            <person name="Shank E.A."/>
            <person name="Bowers A."/>
        </authorList>
    </citation>
    <scope>NUCLEOTIDE SEQUENCE [LARGE SCALE GENOMIC DNA]</scope>
    <source>
        <strain evidence="7 8">AFS092789</strain>
    </source>
</reference>
<accession>A0A9X6SSE8</accession>
<comment type="function">
    <text evidence="5 6">Structural component of flagellum, the bacterial motility apparatus. Part of the rod structure of flagellar basal body.</text>
</comment>
<proteinExistence type="inferred from homology"/>
<dbReference type="InterPro" id="IPR006300">
    <property type="entry name" value="FlgB"/>
</dbReference>
<keyword evidence="7" id="KW-0282">Flagellum</keyword>
<dbReference type="GO" id="GO:0030694">
    <property type="term" value="C:bacterial-type flagellum basal body, rod"/>
    <property type="evidence" value="ECO:0007669"/>
    <property type="project" value="InterPro"/>
</dbReference>
<comment type="similarity">
    <text evidence="2 6">Belongs to the flagella basal body rod proteins family.</text>
</comment>
<organism evidence="7 8">
    <name type="scientific">Bacillus cereus</name>
    <dbReference type="NCBI Taxonomy" id="1396"/>
    <lineage>
        <taxon>Bacteria</taxon>
        <taxon>Bacillati</taxon>
        <taxon>Bacillota</taxon>
        <taxon>Bacilli</taxon>
        <taxon>Bacillales</taxon>
        <taxon>Bacillaceae</taxon>
        <taxon>Bacillus</taxon>
        <taxon>Bacillus cereus group</taxon>
    </lineage>
</organism>
<evidence type="ECO:0000313" key="8">
    <source>
        <dbReference type="Proteomes" id="UP000219922"/>
    </source>
</evidence>
<evidence type="ECO:0000256" key="2">
    <source>
        <dbReference type="ARBA" id="ARBA00009677"/>
    </source>
</evidence>
<dbReference type="GO" id="GO:0071973">
    <property type="term" value="P:bacterial-type flagellum-dependent cell motility"/>
    <property type="evidence" value="ECO:0007669"/>
    <property type="project" value="InterPro"/>
</dbReference>
<dbReference type="EMBL" id="NVMX01000223">
    <property type="protein sequence ID" value="PDZ94271.1"/>
    <property type="molecule type" value="Genomic_DNA"/>
</dbReference>
<evidence type="ECO:0000256" key="5">
    <source>
        <dbReference type="ARBA" id="ARBA00024934"/>
    </source>
</evidence>
<evidence type="ECO:0000256" key="6">
    <source>
        <dbReference type="PIRNR" id="PIRNR002889"/>
    </source>
</evidence>
<gene>
    <name evidence="7" type="primary">flgB</name>
    <name evidence="7" type="ORF">CON36_34675</name>
</gene>
<evidence type="ECO:0000256" key="3">
    <source>
        <dbReference type="ARBA" id="ARBA00014376"/>
    </source>
</evidence>
<evidence type="ECO:0000256" key="1">
    <source>
        <dbReference type="ARBA" id="ARBA00004117"/>
    </source>
</evidence>
<dbReference type="NCBIfam" id="TIGR01396">
    <property type="entry name" value="FlgB"/>
    <property type="match status" value="1"/>
</dbReference>
<sequence length="121" mass="13542">MSYVDDLSGVMSYSVRKRETISNNISNQTTPNYKAQVVRWNDALEGDANSLKVTNEGHIPLNQNGEKFTIQSDNETEVRSDGNSVDLNKEIVEMMKNNQIFSLSLNALNSYYESMGAARGK</sequence>
<dbReference type="Proteomes" id="UP000219922">
    <property type="component" value="Unassembled WGS sequence"/>
</dbReference>
<evidence type="ECO:0000313" key="7">
    <source>
        <dbReference type="EMBL" id="PDZ94271.1"/>
    </source>
</evidence>
<keyword evidence="7" id="KW-0966">Cell projection</keyword>
<name>A0A9X6SSE8_BACCE</name>
<keyword evidence="4 6" id="KW-0975">Bacterial flagellum</keyword>
<dbReference type="AlphaFoldDB" id="A0A9X6SSE8"/>
<keyword evidence="7" id="KW-0969">Cilium</keyword>
<comment type="subcellular location">
    <subcellularLocation>
        <location evidence="1 6">Bacterial flagellum basal body</location>
    </subcellularLocation>
</comment>
<protein>
    <recommendedName>
        <fullName evidence="3 6">Flagellar basal body rod protein FlgB</fullName>
    </recommendedName>
</protein>
<dbReference type="PIRSF" id="PIRSF002889">
    <property type="entry name" value="Rod_FlgB"/>
    <property type="match status" value="1"/>
</dbReference>
<comment type="subunit">
    <text evidence="6">The basal body constitutes a major portion of the flagellar organelle and consists of a number of rings mounted on a central rod.</text>
</comment>
<dbReference type="RefSeq" id="WP_098007148.1">
    <property type="nucleotide sequence ID" value="NZ_JAWLRU010000002.1"/>
</dbReference>
<comment type="caution">
    <text evidence="7">The sequence shown here is derived from an EMBL/GenBank/DDBJ whole genome shotgun (WGS) entry which is preliminary data.</text>
</comment>